<organism evidence="1">
    <name type="scientific">uncultured Microcoleus sp</name>
    <dbReference type="NCBI Taxonomy" id="259945"/>
    <lineage>
        <taxon>Bacteria</taxon>
        <taxon>Bacillati</taxon>
        <taxon>Cyanobacteriota</taxon>
        <taxon>Cyanophyceae</taxon>
        <taxon>Oscillatoriophycideae</taxon>
        <taxon>Oscillatoriales</taxon>
        <taxon>Microcoleaceae</taxon>
        <taxon>Microcoleus</taxon>
        <taxon>environmental samples</taxon>
    </lineage>
</organism>
<gene>
    <name evidence="1" type="ORF">AVDCRST_MAG84-542</name>
</gene>
<accession>A0A6J4KJ34</accession>
<reference evidence="1" key="1">
    <citation type="submission" date="2020-02" db="EMBL/GenBank/DDBJ databases">
        <authorList>
            <person name="Meier V. D."/>
        </authorList>
    </citation>
    <scope>NUCLEOTIDE SEQUENCE</scope>
    <source>
        <strain evidence="1">AVDCRST_MAG84</strain>
    </source>
</reference>
<evidence type="ECO:0000313" key="1">
    <source>
        <dbReference type="EMBL" id="CAA9307368.1"/>
    </source>
</evidence>
<dbReference type="AlphaFoldDB" id="A0A6J4KJ34"/>
<proteinExistence type="predicted"/>
<dbReference type="EMBL" id="CADCTZ010000077">
    <property type="protein sequence ID" value="CAA9307368.1"/>
    <property type="molecule type" value="Genomic_DNA"/>
</dbReference>
<name>A0A6J4KJ34_9CYAN</name>
<protein>
    <submittedName>
        <fullName evidence="1">Uncharacterized protein</fullName>
    </submittedName>
</protein>
<sequence>MIDRAPGENGAPDINSASIGIVKSNQQSILNYHSVFRPLLQQSTVNSQQ</sequence>